<dbReference type="GO" id="GO:0000978">
    <property type="term" value="F:RNA polymerase II cis-regulatory region sequence-specific DNA binding"/>
    <property type="evidence" value="ECO:0007669"/>
    <property type="project" value="TreeGrafter"/>
</dbReference>
<keyword evidence="4 7" id="KW-0863">Zinc-finger</keyword>
<feature type="domain" description="C2H2-type" evidence="9">
    <location>
        <begin position="271"/>
        <end position="299"/>
    </location>
</feature>
<evidence type="ECO:0000256" key="6">
    <source>
        <dbReference type="ARBA" id="ARBA00023242"/>
    </source>
</evidence>
<dbReference type="GO" id="GO:0000981">
    <property type="term" value="F:DNA-binding transcription factor activity, RNA polymerase II-specific"/>
    <property type="evidence" value="ECO:0007669"/>
    <property type="project" value="TreeGrafter"/>
</dbReference>
<comment type="caution">
    <text evidence="10">The sequence shown here is derived from an EMBL/GenBank/DDBJ whole genome shotgun (WGS) entry which is preliminary data.</text>
</comment>
<feature type="domain" description="C2H2-type" evidence="9">
    <location>
        <begin position="413"/>
        <end position="440"/>
    </location>
</feature>
<feature type="domain" description="C2H2-type" evidence="9">
    <location>
        <begin position="331"/>
        <end position="359"/>
    </location>
</feature>
<dbReference type="GO" id="GO:0008270">
    <property type="term" value="F:zinc ion binding"/>
    <property type="evidence" value="ECO:0007669"/>
    <property type="project" value="UniProtKB-KW"/>
</dbReference>
<dbReference type="PROSITE" id="PS50157">
    <property type="entry name" value="ZINC_FINGER_C2H2_2"/>
    <property type="match status" value="5"/>
</dbReference>
<evidence type="ECO:0000256" key="2">
    <source>
        <dbReference type="ARBA" id="ARBA00022723"/>
    </source>
</evidence>
<evidence type="ECO:0000313" key="11">
    <source>
        <dbReference type="Proteomes" id="UP000735302"/>
    </source>
</evidence>
<dbReference type="InterPro" id="IPR036236">
    <property type="entry name" value="Znf_C2H2_sf"/>
</dbReference>
<dbReference type="Pfam" id="PF13894">
    <property type="entry name" value="zf-C2H2_4"/>
    <property type="match status" value="1"/>
</dbReference>
<dbReference type="Proteomes" id="UP000735302">
    <property type="component" value="Unassembled WGS sequence"/>
</dbReference>
<dbReference type="Gene3D" id="3.30.160.60">
    <property type="entry name" value="Classic Zinc Finger"/>
    <property type="match status" value="6"/>
</dbReference>
<evidence type="ECO:0000259" key="9">
    <source>
        <dbReference type="PROSITE" id="PS50157"/>
    </source>
</evidence>
<dbReference type="SMART" id="SM00355">
    <property type="entry name" value="ZnF_C2H2"/>
    <property type="match status" value="10"/>
</dbReference>
<evidence type="ECO:0000256" key="8">
    <source>
        <dbReference type="SAM" id="MobiDB-lite"/>
    </source>
</evidence>
<keyword evidence="3" id="KW-0677">Repeat</keyword>
<keyword evidence="2" id="KW-0479">Metal-binding</keyword>
<feature type="region of interest" description="Disordered" evidence="8">
    <location>
        <begin position="156"/>
        <end position="209"/>
    </location>
</feature>
<feature type="domain" description="C2H2-type" evidence="9">
    <location>
        <begin position="441"/>
        <end position="468"/>
    </location>
</feature>
<dbReference type="SUPFAM" id="SSF57667">
    <property type="entry name" value="beta-beta-alpha zinc fingers"/>
    <property type="match status" value="3"/>
</dbReference>
<sequence length="468" mass="53897">MAALSASTSYGSFGGHSLSNHQHCLQNGKRLCGDMTNILPVCSVSPADSAEQLSNEASQSEIFSCLFCDHVSQDEVSISLHLAEVHKCMSKFSCTDCDFQCGVREQFSLHVNLNHCHPPQQETEAQEGNGIDTQEAASDYEDEHDMTLSDAEDNLHNKRENSSMGDLPSSPTLTEVDPGKNEEMKELDDSEEGSELERERHKERQNEVRSKYPTFKLLEKALAEDANIILDVPRTSFPDHDRFPCSQCKYVAKKFEYFKEHFMRHAGLSPHTCEQCSATFVSNREMHRHRRRIHASKSILKCSQCSYTSLFADSLRKHVLYRHATEKDYKHQCPDCPQKFAVREKLHYHRLSKHSIKSKYSCELCDFSTNYSRTYRVHMNRHTGLVYLCPECGNSYHSQDQLQQHQKSHKETFYCDSCPYTCTRPQSLQNHVRIHTNEMPFQCPFCSFQTRTSSQLSQHKLKHKEESM</sequence>
<evidence type="ECO:0000256" key="5">
    <source>
        <dbReference type="ARBA" id="ARBA00022833"/>
    </source>
</evidence>
<feature type="domain" description="C2H2-type" evidence="9">
    <location>
        <begin position="387"/>
        <end position="409"/>
    </location>
</feature>
<dbReference type="EMBL" id="BLXT01003032">
    <property type="protein sequence ID" value="GFO00122.1"/>
    <property type="molecule type" value="Genomic_DNA"/>
</dbReference>
<keyword evidence="11" id="KW-1185">Reference proteome</keyword>
<feature type="compositionally biased region" description="Acidic residues" evidence="8">
    <location>
        <begin position="185"/>
        <end position="194"/>
    </location>
</feature>
<evidence type="ECO:0000256" key="1">
    <source>
        <dbReference type="ARBA" id="ARBA00004123"/>
    </source>
</evidence>
<evidence type="ECO:0000256" key="3">
    <source>
        <dbReference type="ARBA" id="ARBA00022737"/>
    </source>
</evidence>
<feature type="compositionally biased region" description="Basic and acidic residues" evidence="8">
    <location>
        <begin position="195"/>
        <end position="209"/>
    </location>
</feature>
<proteinExistence type="predicted"/>
<evidence type="ECO:0000313" key="10">
    <source>
        <dbReference type="EMBL" id="GFO00122.1"/>
    </source>
</evidence>
<dbReference type="InterPro" id="IPR050527">
    <property type="entry name" value="Snail/Krueppel_Znf"/>
</dbReference>
<accession>A0AAV3ZZL4</accession>
<gene>
    <name evidence="10" type="ORF">PoB_002662700</name>
</gene>
<name>A0AAV3ZZL4_9GAST</name>
<dbReference type="PANTHER" id="PTHR24388">
    <property type="entry name" value="ZINC FINGER PROTEIN"/>
    <property type="match status" value="1"/>
</dbReference>
<dbReference type="AlphaFoldDB" id="A0AAV3ZZL4"/>
<evidence type="ECO:0000256" key="4">
    <source>
        <dbReference type="ARBA" id="ARBA00022771"/>
    </source>
</evidence>
<dbReference type="PROSITE" id="PS00028">
    <property type="entry name" value="ZINC_FINGER_C2H2_1"/>
    <property type="match status" value="4"/>
</dbReference>
<dbReference type="InterPro" id="IPR013087">
    <property type="entry name" value="Znf_C2H2_type"/>
</dbReference>
<keyword evidence="6" id="KW-0539">Nucleus</keyword>
<keyword evidence="5" id="KW-0862">Zinc</keyword>
<dbReference type="PANTHER" id="PTHR24388:SF54">
    <property type="entry name" value="PROTEIN ESCARGOT"/>
    <property type="match status" value="1"/>
</dbReference>
<reference evidence="10 11" key="1">
    <citation type="journal article" date="2021" name="Elife">
        <title>Chloroplast acquisition without the gene transfer in kleptoplastic sea slugs, Plakobranchus ocellatus.</title>
        <authorList>
            <person name="Maeda T."/>
            <person name="Takahashi S."/>
            <person name="Yoshida T."/>
            <person name="Shimamura S."/>
            <person name="Takaki Y."/>
            <person name="Nagai Y."/>
            <person name="Toyoda A."/>
            <person name="Suzuki Y."/>
            <person name="Arimoto A."/>
            <person name="Ishii H."/>
            <person name="Satoh N."/>
            <person name="Nishiyama T."/>
            <person name="Hasebe M."/>
            <person name="Maruyama T."/>
            <person name="Minagawa J."/>
            <person name="Obokata J."/>
            <person name="Shigenobu S."/>
        </authorList>
    </citation>
    <scope>NUCLEOTIDE SEQUENCE [LARGE SCALE GENOMIC DNA]</scope>
</reference>
<evidence type="ECO:0000256" key="7">
    <source>
        <dbReference type="PROSITE-ProRule" id="PRU00042"/>
    </source>
</evidence>
<dbReference type="Pfam" id="PF00096">
    <property type="entry name" value="zf-C2H2"/>
    <property type="match status" value="1"/>
</dbReference>
<comment type="subcellular location">
    <subcellularLocation>
        <location evidence="1">Nucleus</location>
    </subcellularLocation>
</comment>
<dbReference type="GO" id="GO:0005634">
    <property type="term" value="C:nucleus"/>
    <property type="evidence" value="ECO:0007669"/>
    <property type="project" value="UniProtKB-SubCell"/>
</dbReference>
<organism evidence="10 11">
    <name type="scientific">Plakobranchus ocellatus</name>
    <dbReference type="NCBI Taxonomy" id="259542"/>
    <lineage>
        <taxon>Eukaryota</taxon>
        <taxon>Metazoa</taxon>
        <taxon>Spiralia</taxon>
        <taxon>Lophotrochozoa</taxon>
        <taxon>Mollusca</taxon>
        <taxon>Gastropoda</taxon>
        <taxon>Heterobranchia</taxon>
        <taxon>Euthyneura</taxon>
        <taxon>Panpulmonata</taxon>
        <taxon>Sacoglossa</taxon>
        <taxon>Placobranchoidea</taxon>
        <taxon>Plakobranchidae</taxon>
        <taxon>Plakobranchus</taxon>
    </lineage>
</organism>
<protein>
    <submittedName>
        <fullName evidence="10">Zinc finger protein 542</fullName>
    </submittedName>
</protein>